<keyword evidence="7" id="KW-1185">Reference proteome</keyword>
<dbReference type="InterPro" id="IPR036390">
    <property type="entry name" value="WH_DNA-bd_sf"/>
</dbReference>
<dbReference type="PANTHER" id="PTHR30346">
    <property type="entry name" value="TRANSCRIPTIONAL DUAL REGULATOR HCAR-RELATED"/>
    <property type="match status" value="1"/>
</dbReference>
<dbReference type="Proteomes" id="UP000273119">
    <property type="component" value="Unassembled WGS sequence"/>
</dbReference>
<dbReference type="PROSITE" id="PS50931">
    <property type="entry name" value="HTH_LYSR"/>
    <property type="match status" value="1"/>
</dbReference>
<dbReference type="PANTHER" id="PTHR30346:SF29">
    <property type="entry name" value="LYSR SUBSTRATE-BINDING"/>
    <property type="match status" value="1"/>
</dbReference>
<feature type="domain" description="HTH lysR-type" evidence="5">
    <location>
        <begin position="1"/>
        <end position="58"/>
    </location>
</feature>
<dbReference type="GO" id="GO:0032993">
    <property type="term" value="C:protein-DNA complex"/>
    <property type="evidence" value="ECO:0007669"/>
    <property type="project" value="TreeGrafter"/>
</dbReference>
<comment type="caution">
    <text evidence="6">The sequence shown here is derived from an EMBL/GenBank/DDBJ whole genome shotgun (WGS) entry which is preliminary data.</text>
</comment>
<dbReference type="SUPFAM" id="SSF46785">
    <property type="entry name" value="Winged helix' DNA-binding domain"/>
    <property type="match status" value="1"/>
</dbReference>
<dbReference type="GO" id="GO:0003677">
    <property type="term" value="F:DNA binding"/>
    <property type="evidence" value="ECO:0007669"/>
    <property type="project" value="UniProtKB-KW"/>
</dbReference>
<name>A0A496PJU4_9MICC</name>
<dbReference type="InterPro" id="IPR005119">
    <property type="entry name" value="LysR_subst-bd"/>
</dbReference>
<dbReference type="AlphaFoldDB" id="A0A496PJU4"/>
<protein>
    <submittedName>
        <fullName evidence="6">LysR family transcriptional regulator</fullName>
    </submittedName>
</protein>
<evidence type="ECO:0000313" key="7">
    <source>
        <dbReference type="Proteomes" id="UP000273119"/>
    </source>
</evidence>
<comment type="similarity">
    <text evidence="1">Belongs to the LysR transcriptional regulatory family.</text>
</comment>
<organism evidence="6 7">
    <name type="scientific">Galactobacter caseinivorans</name>
    <dbReference type="NCBI Taxonomy" id="2676123"/>
    <lineage>
        <taxon>Bacteria</taxon>
        <taxon>Bacillati</taxon>
        <taxon>Actinomycetota</taxon>
        <taxon>Actinomycetes</taxon>
        <taxon>Micrococcales</taxon>
        <taxon>Micrococcaceae</taxon>
        <taxon>Galactobacter</taxon>
    </lineage>
</organism>
<accession>A0A496PJU4</accession>
<dbReference type="GO" id="GO:0003700">
    <property type="term" value="F:DNA-binding transcription factor activity"/>
    <property type="evidence" value="ECO:0007669"/>
    <property type="project" value="InterPro"/>
</dbReference>
<dbReference type="SUPFAM" id="SSF53850">
    <property type="entry name" value="Periplasmic binding protein-like II"/>
    <property type="match status" value="1"/>
</dbReference>
<evidence type="ECO:0000313" key="6">
    <source>
        <dbReference type="EMBL" id="RKW70773.1"/>
    </source>
</evidence>
<dbReference type="InterPro" id="IPR036388">
    <property type="entry name" value="WH-like_DNA-bd_sf"/>
</dbReference>
<gene>
    <name evidence="6" type="ORF">DWQ67_06665</name>
</gene>
<dbReference type="RefSeq" id="WP_121484799.1">
    <property type="nucleotide sequence ID" value="NZ_QQXL01000003.1"/>
</dbReference>
<sequence length="295" mass="31669">MDIQRLRAFRSVVATGSVREAANTLGYSPSSVSQQVTALQRSLGVQLLNRVGRGVEPTEAGKALAVRVDALLGELGDLDHFVQGLSQGESSAITIGYFSSLGTTWLPHIIGPLAAQFPGTRIDLNVSDVFDASVRPRPDVQFLVPPADFATPAGYDRIPLATDHYVVAVPQDHPLAAQEQVPLAALMGQEWIDNDLEDGWCKRVITDACAAAGFQPQYRIHTQDHRTALGLVAVGVGITVLPLLAAEELPAGVVQRPVVQPVPVRSITAFVRRERSQLPITQRVLELARIQAATG</sequence>
<dbReference type="Pfam" id="PF03466">
    <property type="entry name" value="LysR_substrate"/>
    <property type="match status" value="1"/>
</dbReference>
<dbReference type="EMBL" id="QQXL01000003">
    <property type="protein sequence ID" value="RKW70773.1"/>
    <property type="molecule type" value="Genomic_DNA"/>
</dbReference>
<keyword evidence="4" id="KW-0804">Transcription</keyword>
<dbReference type="Pfam" id="PF00126">
    <property type="entry name" value="HTH_1"/>
    <property type="match status" value="1"/>
</dbReference>
<dbReference type="Gene3D" id="3.40.190.10">
    <property type="entry name" value="Periplasmic binding protein-like II"/>
    <property type="match status" value="2"/>
</dbReference>
<keyword evidence="3" id="KW-0238">DNA-binding</keyword>
<keyword evidence="2" id="KW-0805">Transcription regulation</keyword>
<evidence type="ECO:0000259" key="5">
    <source>
        <dbReference type="PROSITE" id="PS50931"/>
    </source>
</evidence>
<evidence type="ECO:0000256" key="2">
    <source>
        <dbReference type="ARBA" id="ARBA00023015"/>
    </source>
</evidence>
<dbReference type="Gene3D" id="1.10.10.10">
    <property type="entry name" value="Winged helix-like DNA-binding domain superfamily/Winged helix DNA-binding domain"/>
    <property type="match status" value="1"/>
</dbReference>
<dbReference type="InterPro" id="IPR000847">
    <property type="entry name" value="LysR_HTH_N"/>
</dbReference>
<proteinExistence type="inferred from homology"/>
<evidence type="ECO:0000256" key="1">
    <source>
        <dbReference type="ARBA" id="ARBA00009437"/>
    </source>
</evidence>
<evidence type="ECO:0000256" key="4">
    <source>
        <dbReference type="ARBA" id="ARBA00023163"/>
    </source>
</evidence>
<evidence type="ECO:0000256" key="3">
    <source>
        <dbReference type="ARBA" id="ARBA00023125"/>
    </source>
</evidence>
<dbReference type="FunFam" id="1.10.10.10:FF:000001">
    <property type="entry name" value="LysR family transcriptional regulator"/>
    <property type="match status" value="1"/>
</dbReference>
<reference evidence="6 7" key="1">
    <citation type="submission" date="2018-07" db="EMBL/GenBank/DDBJ databases">
        <title>Arthrobacter sp. nov., isolated from raw cow's milk with high bacterial count.</title>
        <authorList>
            <person name="Hahne J."/>
            <person name="Isele D."/>
            <person name="Lipski A."/>
        </authorList>
    </citation>
    <scope>NUCLEOTIDE SEQUENCE [LARGE SCALE GENOMIC DNA]</scope>
    <source>
        <strain evidence="6 7">JZ R-183</strain>
    </source>
</reference>